<name>A0A2C6U453_9STAP</name>
<dbReference type="EMBL" id="MRZN01000028">
    <property type="protein sequence ID" value="PHK48662.1"/>
    <property type="molecule type" value="Genomic_DNA"/>
</dbReference>
<keyword evidence="1" id="KW-0472">Membrane</keyword>
<reference evidence="4" key="2">
    <citation type="submission" date="2017-10" db="EMBL/GenBank/DDBJ databases">
        <title>Staphylococcus edaphicus sp. nov., isolated in Antarctica, harbouring mecC gene and genomic islands essential in adaptation to extreme environment.</title>
        <authorList>
            <person name="Pantucek R."/>
            <person name="Sedlacek I."/>
            <person name="Indrakova A."/>
            <person name="Vrbovska V."/>
            <person name="Maslanova I."/>
            <person name="Kovarovic V."/>
            <person name="Svec P."/>
            <person name="Kralova S."/>
            <person name="Kristofova L."/>
            <person name="Keklakova J."/>
            <person name="Petras P."/>
            <person name="Doskar J."/>
        </authorList>
    </citation>
    <scope>NUCLEOTIDE SEQUENCE [LARGE SCALE GENOMIC DNA]</scope>
    <source>
        <strain evidence="4">CCM 5085</strain>
    </source>
</reference>
<protein>
    <submittedName>
        <fullName evidence="2">Uncharacterized protein</fullName>
    </submittedName>
</protein>
<evidence type="ECO:0000313" key="2">
    <source>
        <dbReference type="EMBL" id="PHK48662.1"/>
    </source>
</evidence>
<keyword evidence="5" id="KW-1185">Reference proteome</keyword>
<evidence type="ECO:0000313" key="3">
    <source>
        <dbReference type="EMBL" id="UQW80960.1"/>
    </source>
</evidence>
<organism evidence="2 4">
    <name type="scientific">Staphylococcus edaphicus</name>
    <dbReference type="NCBI Taxonomy" id="1955013"/>
    <lineage>
        <taxon>Bacteria</taxon>
        <taxon>Bacillati</taxon>
        <taxon>Bacillota</taxon>
        <taxon>Bacilli</taxon>
        <taxon>Bacillales</taxon>
        <taxon>Staphylococcaceae</taxon>
        <taxon>Staphylococcus</taxon>
    </lineage>
</organism>
<evidence type="ECO:0000313" key="5">
    <source>
        <dbReference type="Proteomes" id="UP001056588"/>
    </source>
</evidence>
<keyword evidence="1" id="KW-0812">Transmembrane</keyword>
<dbReference type="AlphaFoldDB" id="A0A2C6U453"/>
<reference evidence="2" key="3">
    <citation type="submission" date="2017-10" db="EMBL/GenBank/DDBJ databases">
        <authorList>
            <person name="Vrbovska V."/>
            <person name="Kovarovic V."/>
            <person name="Indrakova A."/>
        </authorList>
    </citation>
    <scope>NUCLEOTIDE SEQUENCE</scope>
    <source>
        <strain evidence="2">CCM 8730</strain>
    </source>
</reference>
<sequence>MISSILGVMLLLFMVFEEAAIFNTNLTESSNRSLEISIALFAMFATFGGAYLGAKFAGDNALRLQERKMIRDYLIQNYKTLSLMDRKRFKEIENC</sequence>
<keyword evidence="1" id="KW-1133">Transmembrane helix</keyword>
<accession>A0A2C6U453</accession>
<proteinExistence type="predicted"/>
<feature type="transmembrane region" description="Helical" evidence="1">
    <location>
        <begin position="36"/>
        <end position="58"/>
    </location>
</feature>
<evidence type="ECO:0000313" key="4">
    <source>
        <dbReference type="Proteomes" id="UP000223828"/>
    </source>
</evidence>
<gene>
    <name evidence="2" type="ORF">BTJ66_12540</name>
    <name evidence="3" type="ORF">MNY58_10260</name>
</gene>
<dbReference type="Proteomes" id="UP000223828">
    <property type="component" value="Unassembled WGS sequence"/>
</dbReference>
<reference evidence="2" key="1">
    <citation type="journal article" date="2017" name="Appl. Environ. Microbiol.">
        <title>Staphylococcus edaphicus sp. nov., isolated in Antarctica, harbours mecC gene and genomic islands with suspected role in adaptation to extreme environment.</title>
        <authorList>
            <person name="Pantucek R."/>
            <person name="Sedlacek I."/>
            <person name="Indrakova A."/>
            <person name="Vrbovska V."/>
            <person name="Maslanova I."/>
            <person name="Kovarovic V."/>
            <person name="Svec P."/>
            <person name="Kralova S."/>
            <person name="Kristofova L."/>
            <person name="Keklakova J."/>
            <person name="Petras P."/>
            <person name="Doskar J."/>
        </authorList>
    </citation>
    <scope>NUCLEOTIDE SEQUENCE</scope>
    <source>
        <strain evidence="2">CCM 8730</strain>
    </source>
</reference>
<evidence type="ECO:0000256" key="1">
    <source>
        <dbReference type="SAM" id="Phobius"/>
    </source>
</evidence>
<dbReference type="EMBL" id="CP093217">
    <property type="protein sequence ID" value="UQW80960.1"/>
    <property type="molecule type" value="Genomic_DNA"/>
</dbReference>
<dbReference type="OrthoDB" id="2414685at2"/>
<reference evidence="3" key="4">
    <citation type="submission" date="2022-03" db="EMBL/GenBank/DDBJ databases">
        <title>Complete Genome Sequence of Staphylococcus edaphicus strain CCM 8731.</title>
        <authorList>
            <person name="Rimmer C.O."/>
            <person name="Thomas J.C."/>
        </authorList>
    </citation>
    <scope>NUCLEOTIDE SEQUENCE</scope>
    <source>
        <strain evidence="3">CCM 8731</strain>
    </source>
</reference>
<dbReference type="RefSeq" id="WP_099091279.1">
    <property type="nucleotide sequence ID" value="NZ_CP093217.1"/>
</dbReference>
<dbReference type="Proteomes" id="UP001056588">
    <property type="component" value="Chromosome"/>
</dbReference>